<dbReference type="Gene3D" id="3.90.76.10">
    <property type="entry name" value="Dipeptide-binding Protein, Domain 1"/>
    <property type="match status" value="1"/>
</dbReference>
<dbReference type="CDD" id="cd08501">
    <property type="entry name" value="PBP2_Lpqw"/>
    <property type="match status" value="1"/>
</dbReference>
<dbReference type="RefSeq" id="WP_181833825.1">
    <property type="nucleotide sequence ID" value="NZ_CP025198.1"/>
</dbReference>
<dbReference type="SUPFAM" id="SSF53850">
    <property type="entry name" value="Periplasmic binding protein-like II"/>
    <property type="match status" value="1"/>
</dbReference>
<dbReference type="KEGG" id="acij:JS278_00963"/>
<dbReference type="InterPro" id="IPR000914">
    <property type="entry name" value="SBP_5_dom"/>
</dbReference>
<dbReference type="GO" id="GO:0042597">
    <property type="term" value="C:periplasmic space"/>
    <property type="evidence" value="ECO:0007669"/>
    <property type="project" value="UniProtKB-ARBA"/>
</dbReference>
<evidence type="ECO:0000313" key="5">
    <source>
        <dbReference type="Proteomes" id="UP000251995"/>
    </source>
</evidence>
<name>A0A344US98_9ACTN</name>
<dbReference type="Proteomes" id="UP000251995">
    <property type="component" value="Chromosome"/>
</dbReference>
<feature type="domain" description="Solute-binding protein family 5" evidence="3">
    <location>
        <begin position="120"/>
        <end position="485"/>
    </location>
</feature>
<gene>
    <name evidence="4" type="primary">appA_2</name>
    <name evidence="4" type="ORF">JS278_00963</name>
</gene>
<dbReference type="GO" id="GO:0015833">
    <property type="term" value="P:peptide transport"/>
    <property type="evidence" value="ECO:0007669"/>
    <property type="project" value="TreeGrafter"/>
</dbReference>
<dbReference type="PANTHER" id="PTHR30290:SF65">
    <property type="entry name" value="MONOACYL PHOSPHATIDYLINOSITOL TETRAMANNOSIDE-BINDING PROTEIN LPQW-RELATED"/>
    <property type="match status" value="1"/>
</dbReference>
<accession>A0A344US98</accession>
<dbReference type="GO" id="GO:0043190">
    <property type="term" value="C:ATP-binding cassette (ABC) transporter complex"/>
    <property type="evidence" value="ECO:0007669"/>
    <property type="project" value="InterPro"/>
</dbReference>
<dbReference type="PANTHER" id="PTHR30290">
    <property type="entry name" value="PERIPLASMIC BINDING COMPONENT OF ABC TRANSPORTER"/>
    <property type="match status" value="1"/>
</dbReference>
<keyword evidence="2" id="KW-0732">Signal</keyword>
<keyword evidence="5" id="KW-1185">Reference proteome</keyword>
<evidence type="ECO:0000259" key="3">
    <source>
        <dbReference type="Pfam" id="PF00496"/>
    </source>
</evidence>
<dbReference type="Gene3D" id="3.40.190.10">
    <property type="entry name" value="Periplasmic binding protein-like II"/>
    <property type="match status" value="1"/>
</dbReference>
<feature type="chain" id="PRO_5038580181" evidence="2">
    <location>
        <begin position="19"/>
        <end position="574"/>
    </location>
</feature>
<reference evidence="4 5" key="1">
    <citation type="submission" date="2017-12" db="EMBL/GenBank/DDBJ databases">
        <title>The whole genome sequence of the Acidipropionibacterium virtanenii sp. nov. type strain JS278.</title>
        <authorList>
            <person name="Laine P."/>
            <person name="Deptula P."/>
            <person name="Varmanen P."/>
            <person name="Auvinen P."/>
        </authorList>
    </citation>
    <scope>NUCLEOTIDE SEQUENCE [LARGE SCALE GENOMIC DNA]</scope>
    <source>
        <strain evidence="4 5">JS278</strain>
    </source>
</reference>
<dbReference type="PROSITE" id="PS51257">
    <property type="entry name" value="PROKAR_LIPOPROTEIN"/>
    <property type="match status" value="1"/>
</dbReference>
<dbReference type="InterPro" id="IPR039424">
    <property type="entry name" value="SBP_5"/>
</dbReference>
<dbReference type="AlphaFoldDB" id="A0A344US98"/>
<dbReference type="EMBL" id="CP025198">
    <property type="protein sequence ID" value="AXE38146.1"/>
    <property type="molecule type" value="Genomic_DNA"/>
</dbReference>
<feature type="compositionally biased region" description="Polar residues" evidence="1">
    <location>
        <begin position="27"/>
        <end position="50"/>
    </location>
</feature>
<proteinExistence type="predicted"/>
<dbReference type="Pfam" id="PF00496">
    <property type="entry name" value="SBP_bac_5"/>
    <property type="match status" value="1"/>
</dbReference>
<organism evidence="4 5">
    <name type="scientific">Acidipropionibacterium virtanenii</name>
    <dbReference type="NCBI Taxonomy" id="2057246"/>
    <lineage>
        <taxon>Bacteria</taxon>
        <taxon>Bacillati</taxon>
        <taxon>Actinomycetota</taxon>
        <taxon>Actinomycetes</taxon>
        <taxon>Propionibacteriales</taxon>
        <taxon>Propionibacteriaceae</taxon>
        <taxon>Acidipropionibacterium</taxon>
    </lineage>
</organism>
<evidence type="ECO:0000256" key="2">
    <source>
        <dbReference type="SAM" id="SignalP"/>
    </source>
</evidence>
<dbReference type="PIRSF" id="PIRSF002741">
    <property type="entry name" value="MppA"/>
    <property type="match status" value="1"/>
</dbReference>
<feature type="region of interest" description="Disordered" evidence="1">
    <location>
        <begin position="27"/>
        <end position="56"/>
    </location>
</feature>
<sequence>MRKAAINAIALLAVGSLALTGCGQKNQNTGGKQAGATSSANLKLSDMNPQSRDKVKDGGALRYSISLLPPNWNYYSVDGNGVDNQTIANFTLPGNFDFDENAKPKINKDYLESYDLKEAKDNGGKLQVTLHLNPDAKWNSGRTIDYTDYVATWKANNGTNTAFKPATTDGFNQIEKIEKGSKATDVVVTFKSSYPDWTNVLGASPSVMPKEAMSDPKIYNEGMANNNFHPEWHTGPFTLDKIDQAQKTITFKRNDKWWGNKAKLDTVSFRQLDESAQTKAFANKEIDVVDTIITKDGYTTAKQRSDAALREAGHQQWRHFTFNSKAGVLTDKKVRQAIVKGINREAIARSDLAGLPVNPKDVMYGNHFFLPGQPGYKDNATKYDPAAAKKDLDAAGWKMSGDYRVKDGKQLAFNYSMLTGVSTSENEGALLQQNMKAIGIKVNLVNTASDTYQKVLQNHSFDTISFTWQGTDWPMNNVRQIYGAASQGSKTPSESNYAQIVDPQLEKLIPQIDTEEDVAKRQALTDQADKIIWNNVHTLPLYRRVMFTAVPKNLANYGASTFQSYRPEDIGYTK</sequence>
<dbReference type="InterPro" id="IPR030678">
    <property type="entry name" value="Peptide/Ni-bd"/>
</dbReference>
<evidence type="ECO:0000256" key="1">
    <source>
        <dbReference type="SAM" id="MobiDB-lite"/>
    </source>
</evidence>
<evidence type="ECO:0000313" key="4">
    <source>
        <dbReference type="EMBL" id="AXE38146.1"/>
    </source>
</evidence>
<feature type="signal peptide" evidence="2">
    <location>
        <begin position="1"/>
        <end position="18"/>
    </location>
</feature>
<protein>
    <submittedName>
        <fullName evidence="4">Oligopeptide-binding protein AppA</fullName>
    </submittedName>
</protein>
<dbReference type="Gene3D" id="3.10.105.10">
    <property type="entry name" value="Dipeptide-binding Protein, Domain 3"/>
    <property type="match status" value="1"/>
</dbReference>
<dbReference type="GO" id="GO:1904680">
    <property type="term" value="F:peptide transmembrane transporter activity"/>
    <property type="evidence" value="ECO:0007669"/>
    <property type="project" value="TreeGrafter"/>
</dbReference>